<feature type="compositionally biased region" description="Polar residues" evidence="1">
    <location>
        <begin position="27"/>
        <end position="38"/>
    </location>
</feature>
<proteinExistence type="predicted"/>
<evidence type="ECO:0000313" key="4">
    <source>
        <dbReference type="Proteomes" id="UP001151518"/>
    </source>
</evidence>
<keyword evidence="2" id="KW-0472">Membrane</keyword>
<dbReference type="PANTHER" id="PTHR37848:SF1">
    <property type="entry name" value="SUN DOMAIN-CONTAINING PROTEIN"/>
    <property type="match status" value="1"/>
</dbReference>
<evidence type="ECO:0000256" key="1">
    <source>
        <dbReference type="SAM" id="MobiDB-lite"/>
    </source>
</evidence>
<protein>
    <submittedName>
        <fullName evidence="3">Uncharacterized protein</fullName>
    </submittedName>
</protein>
<accession>A0A9W8KWB7</accession>
<reference evidence="3" key="1">
    <citation type="submission" date="2022-07" db="EMBL/GenBank/DDBJ databases">
        <title>Phylogenomic reconstructions and comparative analyses of Kickxellomycotina fungi.</title>
        <authorList>
            <person name="Reynolds N.K."/>
            <person name="Stajich J.E."/>
            <person name="Barry K."/>
            <person name="Grigoriev I.V."/>
            <person name="Crous P."/>
            <person name="Smith M.E."/>
        </authorList>
    </citation>
    <scope>NUCLEOTIDE SEQUENCE</scope>
    <source>
        <strain evidence="3">NRRL 3115</strain>
    </source>
</reference>
<feature type="compositionally biased region" description="Low complexity" evidence="1">
    <location>
        <begin position="15"/>
        <end position="26"/>
    </location>
</feature>
<feature type="region of interest" description="Disordered" evidence="1">
    <location>
        <begin position="1"/>
        <end position="105"/>
    </location>
</feature>
<dbReference type="PANTHER" id="PTHR37848">
    <property type="entry name" value="EXPRESSED PROTEIN"/>
    <property type="match status" value="1"/>
</dbReference>
<dbReference type="Proteomes" id="UP001151518">
    <property type="component" value="Unassembled WGS sequence"/>
</dbReference>
<gene>
    <name evidence="3" type="ORF">GGI25_005369</name>
</gene>
<evidence type="ECO:0000313" key="3">
    <source>
        <dbReference type="EMBL" id="KAJ2671818.1"/>
    </source>
</evidence>
<keyword evidence="2" id="KW-0812">Transmembrane</keyword>
<feature type="transmembrane region" description="Helical" evidence="2">
    <location>
        <begin position="331"/>
        <end position="352"/>
    </location>
</feature>
<dbReference type="EMBL" id="JANBTW010000094">
    <property type="protein sequence ID" value="KAJ2671818.1"/>
    <property type="molecule type" value="Genomic_DNA"/>
</dbReference>
<keyword evidence="2" id="KW-1133">Transmembrane helix</keyword>
<sequence>MRTLADSKGQRDIDSIAAAGDIASDGNQPSSPAAQSTIGAREIAEPSAPLLPPPSYDDAITDTHSGLEEGQADGAVAEEQAESSSAPYVDRNQAELGPFGTSKHIGPSSPVRLNIAEMQPLLVPSLQPQNQRPSTLEHGVSPDDLSPRDFFASLEYKRSSKGYSSSDIWLNTDARALRRFINECNERPRVAVEVVGSHTESKIVESTTTENGQTRRVTHTHENTVVDFKFTLELTPYIHERGSLYTTRAPNGEPYDFDKLLADYVQADNVLKEIKVQKKVIWDYELVRREITSFIKSAGYPHRVTVSFPMENDGIVVRSHNTISKLWRHPVTSFLCFVTCACLVGWPLQYFATKRWRNKLMSDFVVLASPRDYVDRNSAFIRNQVAWSTRNSSIFALPSSC</sequence>
<dbReference type="AlphaFoldDB" id="A0A9W8KWB7"/>
<dbReference type="OrthoDB" id="203796at2759"/>
<organism evidence="3 4">
    <name type="scientific">Coemansia spiralis</name>
    <dbReference type="NCBI Taxonomy" id="417178"/>
    <lineage>
        <taxon>Eukaryota</taxon>
        <taxon>Fungi</taxon>
        <taxon>Fungi incertae sedis</taxon>
        <taxon>Zoopagomycota</taxon>
        <taxon>Kickxellomycotina</taxon>
        <taxon>Kickxellomycetes</taxon>
        <taxon>Kickxellales</taxon>
        <taxon>Kickxellaceae</taxon>
        <taxon>Coemansia</taxon>
    </lineage>
</organism>
<evidence type="ECO:0000256" key="2">
    <source>
        <dbReference type="SAM" id="Phobius"/>
    </source>
</evidence>
<name>A0A9W8KWB7_9FUNG</name>
<comment type="caution">
    <text evidence="3">The sequence shown here is derived from an EMBL/GenBank/DDBJ whole genome shotgun (WGS) entry which is preliminary data.</text>
</comment>